<feature type="transmembrane region" description="Helical" evidence="1">
    <location>
        <begin position="6"/>
        <end position="22"/>
    </location>
</feature>
<protein>
    <submittedName>
        <fullName evidence="2">Uncharacterized protein</fullName>
    </submittedName>
</protein>
<dbReference type="OMA" id="KSYLWIC"/>
<organism evidence="2 3">
    <name type="scientific">Wolfiporia cocos (strain MD-104)</name>
    <name type="common">Brown rot fungus</name>
    <dbReference type="NCBI Taxonomy" id="742152"/>
    <lineage>
        <taxon>Eukaryota</taxon>
        <taxon>Fungi</taxon>
        <taxon>Dikarya</taxon>
        <taxon>Basidiomycota</taxon>
        <taxon>Agaricomycotina</taxon>
        <taxon>Agaricomycetes</taxon>
        <taxon>Polyporales</taxon>
        <taxon>Phaeolaceae</taxon>
        <taxon>Wolfiporia</taxon>
    </lineage>
</organism>
<evidence type="ECO:0000313" key="2">
    <source>
        <dbReference type="EMBL" id="PCH35666.1"/>
    </source>
</evidence>
<keyword evidence="1" id="KW-0812">Transmembrane</keyword>
<dbReference type="PANTHER" id="PTHR40465">
    <property type="entry name" value="CHROMOSOME 1, WHOLE GENOME SHOTGUN SEQUENCE"/>
    <property type="match status" value="1"/>
</dbReference>
<dbReference type="EMBL" id="KB467854">
    <property type="protein sequence ID" value="PCH35666.1"/>
    <property type="molecule type" value="Genomic_DNA"/>
</dbReference>
<proteinExistence type="predicted"/>
<feature type="transmembrane region" description="Helical" evidence="1">
    <location>
        <begin position="72"/>
        <end position="93"/>
    </location>
</feature>
<dbReference type="OrthoDB" id="2536347at2759"/>
<dbReference type="Proteomes" id="UP000218811">
    <property type="component" value="Unassembled WGS sequence"/>
</dbReference>
<evidence type="ECO:0000256" key="1">
    <source>
        <dbReference type="SAM" id="Phobius"/>
    </source>
</evidence>
<reference evidence="2 3" key="1">
    <citation type="journal article" date="2012" name="Science">
        <title>The Paleozoic origin of enzymatic lignin decomposition reconstructed from 31 fungal genomes.</title>
        <authorList>
            <person name="Floudas D."/>
            <person name="Binder M."/>
            <person name="Riley R."/>
            <person name="Barry K."/>
            <person name="Blanchette R.A."/>
            <person name="Henrissat B."/>
            <person name="Martinez A.T."/>
            <person name="Otillar R."/>
            <person name="Spatafora J.W."/>
            <person name="Yadav J.S."/>
            <person name="Aerts A."/>
            <person name="Benoit I."/>
            <person name="Boyd A."/>
            <person name="Carlson A."/>
            <person name="Copeland A."/>
            <person name="Coutinho P.M."/>
            <person name="de Vries R.P."/>
            <person name="Ferreira P."/>
            <person name="Findley K."/>
            <person name="Foster B."/>
            <person name="Gaskell J."/>
            <person name="Glotzer D."/>
            <person name="Gorecki P."/>
            <person name="Heitman J."/>
            <person name="Hesse C."/>
            <person name="Hori C."/>
            <person name="Igarashi K."/>
            <person name="Jurgens J.A."/>
            <person name="Kallen N."/>
            <person name="Kersten P."/>
            <person name="Kohler A."/>
            <person name="Kuees U."/>
            <person name="Kumar T.K.A."/>
            <person name="Kuo A."/>
            <person name="LaButti K."/>
            <person name="Larrondo L.F."/>
            <person name="Lindquist E."/>
            <person name="Ling A."/>
            <person name="Lombard V."/>
            <person name="Lucas S."/>
            <person name="Lundell T."/>
            <person name="Martin R."/>
            <person name="McLaughlin D.J."/>
            <person name="Morgenstern I."/>
            <person name="Morin E."/>
            <person name="Murat C."/>
            <person name="Nagy L.G."/>
            <person name="Nolan M."/>
            <person name="Ohm R.A."/>
            <person name="Patyshakuliyeva A."/>
            <person name="Rokas A."/>
            <person name="Ruiz-Duenas F.J."/>
            <person name="Sabat G."/>
            <person name="Salamov A."/>
            <person name="Samejima M."/>
            <person name="Schmutz J."/>
            <person name="Slot J.C."/>
            <person name="St John F."/>
            <person name="Stenlid J."/>
            <person name="Sun H."/>
            <person name="Sun S."/>
            <person name="Syed K."/>
            <person name="Tsang A."/>
            <person name="Wiebenga A."/>
            <person name="Young D."/>
            <person name="Pisabarro A."/>
            <person name="Eastwood D.C."/>
            <person name="Martin F."/>
            <person name="Cullen D."/>
            <person name="Grigoriev I.V."/>
            <person name="Hibbett D.S."/>
        </authorList>
    </citation>
    <scope>NUCLEOTIDE SEQUENCE [LARGE SCALE GENOMIC DNA]</scope>
    <source>
        <strain evidence="2 3">MD-104</strain>
    </source>
</reference>
<keyword evidence="1" id="KW-0472">Membrane</keyword>
<keyword evidence="1" id="KW-1133">Transmembrane helix</keyword>
<keyword evidence="3" id="KW-1185">Reference proteome</keyword>
<evidence type="ECO:0000313" key="3">
    <source>
        <dbReference type="Proteomes" id="UP000218811"/>
    </source>
</evidence>
<sequence>FLGVCFNWALHGILNLQVYLYYDRYPEDGLVFKGLVCGILIIEWVQTGLLTAAGMVVYVYEYGNLLALIEFHNAWFSVDVMCGIISATVQSFFAWRIYKLSGSRMISGLLAVVCHWINFVLYPS</sequence>
<feature type="non-terminal residue" evidence="2">
    <location>
        <position position="1"/>
    </location>
</feature>
<dbReference type="PANTHER" id="PTHR40465:SF1">
    <property type="entry name" value="DUF6534 DOMAIN-CONTAINING PROTEIN"/>
    <property type="match status" value="1"/>
</dbReference>
<gene>
    <name evidence="2" type="ORF">WOLCODRAFT_80737</name>
</gene>
<feature type="transmembrane region" description="Helical" evidence="1">
    <location>
        <begin position="34"/>
        <end position="60"/>
    </location>
</feature>
<feature type="transmembrane region" description="Helical" evidence="1">
    <location>
        <begin position="105"/>
        <end position="122"/>
    </location>
</feature>
<accession>A0A2H3J0F5</accession>
<name>A0A2H3J0F5_WOLCO</name>
<dbReference type="AlphaFoldDB" id="A0A2H3J0F5"/>